<evidence type="ECO:0000313" key="2">
    <source>
        <dbReference type="Proteomes" id="UP000233837"/>
    </source>
</evidence>
<dbReference type="AlphaFoldDB" id="A0A2I0V8C3"/>
<dbReference type="Proteomes" id="UP000233837">
    <property type="component" value="Unassembled WGS sequence"/>
</dbReference>
<keyword evidence="2" id="KW-1185">Reference proteome</keyword>
<proteinExistence type="predicted"/>
<reference evidence="1 2" key="2">
    <citation type="journal article" date="2017" name="Nature">
        <title>The Apostasia genome and the evolution of orchids.</title>
        <authorList>
            <person name="Zhang G.Q."/>
            <person name="Liu K.W."/>
            <person name="Li Z."/>
            <person name="Lohaus R."/>
            <person name="Hsiao Y.Y."/>
            <person name="Niu S.C."/>
            <person name="Wang J.Y."/>
            <person name="Lin Y.C."/>
            <person name="Xu Q."/>
            <person name="Chen L.J."/>
            <person name="Yoshida K."/>
            <person name="Fujiwara S."/>
            <person name="Wang Z.W."/>
            <person name="Zhang Y.Q."/>
            <person name="Mitsuda N."/>
            <person name="Wang M."/>
            <person name="Liu G.H."/>
            <person name="Pecoraro L."/>
            <person name="Huang H.X."/>
            <person name="Xiao X.J."/>
            <person name="Lin M."/>
            <person name="Wu X.Y."/>
            <person name="Wu W.L."/>
            <person name="Chen Y.Y."/>
            <person name="Chang S.B."/>
            <person name="Sakamoto S."/>
            <person name="Ohme-Takagi M."/>
            <person name="Yagi M."/>
            <person name="Zeng S.J."/>
            <person name="Shen C.Y."/>
            <person name="Yeh C.M."/>
            <person name="Luo Y.B."/>
            <person name="Tsai W.C."/>
            <person name="Van de Peer Y."/>
            <person name="Liu Z.J."/>
        </authorList>
    </citation>
    <scope>NUCLEOTIDE SEQUENCE [LARGE SCALE GENOMIC DNA]</scope>
    <source>
        <tissue evidence="1">The whole plant</tissue>
    </source>
</reference>
<protein>
    <submittedName>
        <fullName evidence="1">Uncharacterized protein</fullName>
    </submittedName>
</protein>
<reference evidence="1 2" key="1">
    <citation type="journal article" date="2016" name="Sci. Rep.">
        <title>The Dendrobium catenatum Lindl. genome sequence provides insights into polysaccharide synthase, floral development and adaptive evolution.</title>
        <authorList>
            <person name="Zhang G.Q."/>
            <person name="Xu Q."/>
            <person name="Bian C."/>
            <person name="Tsai W.C."/>
            <person name="Yeh C.M."/>
            <person name="Liu K.W."/>
            <person name="Yoshida K."/>
            <person name="Zhang L.S."/>
            <person name="Chang S.B."/>
            <person name="Chen F."/>
            <person name="Shi Y."/>
            <person name="Su Y.Y."/>
            <person name="Zhang Y.Q."/>
            <person name="Chen L.J."/>
            <person name="Yin Y."/>
            <person name="Lin M."/>
            <person name="Huang H."/>
            <person name="Deng H."/>
            <person name="Wang Z.W."/>
            <person name="Zhu S.L."/>
            <person name="Zhao X."/>
            <person name="Deng C."/>
            <person name="Niu S.C."/>
            <person name="Huang J."/>
            <person name="Wang M."/>
            <person name="Liu G.H."/>
            <person name="Yang H.J."/>
            <person name="Xiao X.J."/>
            <person name="Hsiao Y.Y."/>
            <person name="Wu W.L."/>
            <person name="Chen Y.Y."/>
            <person name="Mitsuda N."/>
            <person name="Ohme-Takagi M."/>
            <person name="Luo Y.B."/>
            <person name="Van de Peer Y."/>
            <person name="Liu Z.J."/>
        </authorList>
    </citation>
    <scope>NUCLEOTIDE SEQUENCE [LARGE SCALE GENOMIC DNA]</scope>
    <source>
        <tissue evidence="1">The whole plant</tissue>
    </source>
</reference>
<sequence>MYSTRDSPGFCFSTTRSPTVVRCCAPENLLRKRFSSSLKVLTEPLGRSPYHSKAIPDRLLTNWRNSRASVPPALQQLALKWARCCLEFSIPVKILKVGGTKPFG</sequence>
<gene>
    <name evidence="1" type="ORF">MA16_Dca028269</name>
</gene>
<accession>A0A2I0V8C3</accession>
<evidence type="ECO:0000313" key="1">
    <source>
        <dbReference type="EMBL" id="PKU59658.1"/>
    </source>
</evidence>
<name>A0A2I0V8C3_9ASPA</name>
<dbReference type="EMBL" id="KZ505394">
    <property type="protein sequence ID" value="PKU59658.1"/>
    <property type="molecule type" value="Genomic_DNA"/>
</dbReference>
<organism evidence="1 2">
    <name type="scientific">Dendrobium catenatum</name>
    <dbReference type="NCBI Taxonomy" id="906689"/>
    <lineage>
        <taxon>Eukaryota</taxon>
        <taxon>Viridiplantae</taxon>
        <taxon>Streptophyta</taxon>
        <taxon>Embryophyta</taxon>
        <taxon>Tracheophyta</taxon>
        <taxon>Spermatophyta</taxon>
        <taxon>Magnoliopsida</taxon>
        <taxon>Liliopsida</taxon>
        <taxon>Asparagales</taxon>
        <taxon>Orchidaceae</taxon>
        <taxon>Epidendroideae</taxon>
        <taxon>Malaxideae</taxon>
        <taxon>Dendrobiinae</taxon>
        <taxon>Dendrobium</taxon>
    </lineage>
</organism>